<protein>
    <submittedName>
        <fullName evidence="1">9059_t:CDS:1</fullName>
    </submittedName>
</protein>
<name>A0A9N9DSN2_9GLOM</name>
<evidence type="ECO:0000313" key="1">
    <source>
        <dbReference type="EMBL" id="CAG8651034.1"/>
    </source>
</evidence>
<dbReference type="AlphaFoldDB" id="A0A9N9DSN2"/>
<sequence length="43" mass="5034">LKPRTIFDTKRLDLRLDLFCISGTWSKALKPRTIFSIKRLDLG</sequence>
<keyword evidence="2" id="KW-1185">Reference proteome</keyword>
<reference evidence="1" key="1">
    <citation type="submission" date="2021-06" db="EMBL/GenBank/DDBJ databases">
        <authorList>
            <person name="Kallberg Y."/>
            <person name="Tangrot J."/>
            <person name="Rosling A."/>
        </authorList>
    </citation>
    <scope>NUCLEOTIDE SEQUENCE</scope>
    <source>
        <strain evidence="1">AZ414A</strain>
    </source>
</reference>
<feature type="non-terminal residue" evidence="1">
    <location>
        <position position="43"/>
    </location>
</feature>
<evidence type="ECO:0000313" key="2">
    <source>
        <dbReference type="Proteomes" id="UP000789706"/>
    </source>
</evidence>
<proteinExistence type="predicted"/>
<accession>A0A9N9DSN2</accession>
<gene>
    <name evidence="1" type="ORF">DEBURN_LOCUS11458</name>
</gene>
<dbReference type="Proteomes" id="UP000789706">
    <property type="component" value="Unassembled WGS sequence"/>
</dbReference>
<organism evidence="1 2">
    <name type="scientific">Diversispora eburnea</name>
    <dbReference type="NCBI Taxonomy" id="1213867"/>
    <lineage>
        <taxon>Eukaryota</taxon>
        <taxon>Fungi</taxon>
        <taxon>Fungi incertae sedis</taxon>
        <taxon>Mucoromycota</taxon>
        <taxon>Glomeromycotina</taxon>
        <taxon>Glomeromycetes</taxon>
        <taxon>Diversisporales</taxon>
        <taxon>Diversisporaceae</taxon>
        <taxon>Diversispora</taxon>
    </lineage>
</organism>
<feature type="non-terminal residue" evidence="1">
    <location>
        <position position="1"/>
    </location>
</feature>
<dbReference type="EMBL" id="CAJVPK010006470">
    <property type="protein sequence ID" value="CAG8651034.1"/>
    <property type="molecule type" value="Genomic_DNA"/>
</dbReference>
<comment type="caution">
    <text evidence="1">The sequence shown here is derived from an EMBL/GenBank/DDBJ whole genome shotgun (WGS) entry which is preliminary data.</text>
</comment>